<dbReference type="EMBL" id="GBRH01198711">
    <property type="protein sequence ID" value="JAD99184.1"/>
    <property type="molecule type" value="Transcribed_RNA"/>
</dbReference>
<evidence type="ECO:0000313" key="1">
    <source>
        <dbReference type="EMBL" id="JAD99184.1"/>
    </source>
</evidence>
<dbReference type="AlphaFoldDB" id="A0A0A9EEL0"/>
<accession>A0A0A9EEL0</accession>
<protein>
    <submittedName>
        <fullName evidence="1">Uncharacterized protein</fullName>
    </submittedName>
</protein>
<sequence length="33" mass="3887">MMSNLYYPPIYLFERVVRNNVTSACNSLFLTTE</sequence>
<reference evidence="1" key="2">
    <citation type="journal article" date="2015" name="Data Brief">
        <title>Shoot transcriptome of the giant reed, Arundo donax.</title>
        <authorList>
            <person name="Barrero R.A."/>
            <person name="Guerrero F.D."/>
            <person name="Moolhuijzen P."/>
            <person name="Goolsby J.A."/>
            <person name="Tidwell J."/>
            <person name="Bellgard S.E."/>
            <person name="Bellgard M.I."/>
        </authorList>
    </citation>
    <scope>NUCLEOTIDE SEQUENCE</scope>
    <source>
        <tissue evidence="1">Shoot tissue taken approximately 20 cm above the soil surface</tissue>
    </source>
</reference>
<proteinExistence type="predicted"/>
<organism evidence="1">
    <name type="scientific">Arundo donax</name>
    <name type="common">Giant reed</name>
    <name type="synonym">Donax arundinaceus</name>
    <dbReference type="NCBI Taxonomy" id="35708"/>
    <lineage>
        <taxon>Eukaryota</taxon>
        <taxon>Viridiplantae</taxon>
        <taxon>Streptophyta</taxon>
        <taxon>Embryophyta</taxon>
        <taxon>Tracheophyta</taxon>
        <taxon>Spermatophyta</taxon>
        <taxon>Magnoliopsida</taxon>
        <taxon>Liliopsida</taxon>
        <taxon>Poales</taxon>
        <taxon>Poaceae</taxon>
        <taxon>PACMAD clade</taxon>
        <taxon>Arundinoideae</taxon>
        <taxon>Arundineae</taxon>
        <taxon>Arundo</taxon>
    </lineage>
</organism>
<name>A0A0A9EEL0_ARUDO</name>
<reference evidence="1" key="1">
    <citation type="submission" date="2014-09" db="EMBL/GenBank/DDBJ databases">
        <authorList>
            <person name="Magalhaes I.L.F."/>
            <person name="Oliveira U."/>
            <person name="Santos F.R."/>
            <person name="Vidigal T.H.D.A."/>
            <person name="Brescovit A.D."/>
            <person name="Santos A.J."/>
        </authorList>
    </citation>
    <scope>NUCLEOTIDE SEQUENCE</scope>
    <source>
        <tissue evidence="1">Shoot tissue taken approximately 20 cm above the soil surface</tissue>
    </source>
</reference>